<proteinExistence type="predicted"/>
<dbReference type="RefSeq" id="WP_413280716.1">
    <property type="nucleotide sequence ID" value="NZ_JBHFNT010000249.1"/>
</dbReference>
<organism evidence="2 3">
    <name type="scientific">Floridaenema evergladense BLCC-F167</name>
    <dbReference type="NCBI Taxonomy" id="3153639"/>
    <lineage>
        <taxon>Bacteria</taxon>
        <taxon>Bacillati</taxon>
        <taxon>Cyanobacteriota</taxon>
        <taxon>Cyanophyceae</taxon>
        <taxon>Oscillatoriophycideae</taxon>
        <taxon>Aerosakkonematales</taxon>
        <taxon>Aerosakkonemataceae</taxon>
        <taxon>Floridanema</taxon>
        <taxon>Floridanema evergladense</taxon>
    </lineage>
</organism>
<comment type="caution">
    <text evidence="2">The sequence shown here is derived from an EMBL/GenBank/DDBJ whole genome shotgun (WGS) entry which is preliminary data.</text>
</comment>
<sequence length="209" mass="24324">MVEIIPAQTIELHDLIEKFGLQRIEDEQFFREWQENLPELTDVEKQALDEVKRDYFHLAEYPMLEPIVKMVVLSPLLKLAGFYRPPFYLSAQKEVRIAFEDEGVTITGRLDILVFTPEFWILVVESKRAKLSLQNGIPQALAYMLGNLHPEKPAFGFVTNGSEFRFLKLTREDRPKYATSYLFSLDRGDDVYTVLQVLKRLALFFSSDL</sequence>
<keyword evidence="3" id="KW-1185">Reference proteome</keyword>
<name>A0ABV4WTH3_9CYAN</name>
<gene>
    <name evidence="2" type="ORF">ACE1CA_28230</name>
</gene>
<protein>
    <submittedName>
        <fullName evidence="2">Type I restriction enzyme HsdR N-terminal domain-containing protein</fullName>
    </submittedName>
</protein>
<evidence type="ECO:0000259" key="1">
    <source>
        <dbReference type="Pfam" id="PF04313"/>
    </source>
</evidence>
<evidence type="ECO:0000313" key="2">
    <source>
        <dbReference type="EMBL" id="MFB2838400.1"/>
    </source>
</evidence>
<feature type="domain" description="Restriction endonuclease type I HsdR N-terminal" evidence="1">
    <location>
        <begin position="107"/>
        <end position="173"/>
    </location>
</feature>
<accession>A0ABV4WTH3</accession>
<evidence type="ECO:0000313" key="3">
    <source>
        <dbReference type="Proteomes" id="UP001576780"/>
    </source>
</evidence>
<reference evidence="2 3" key="1">
    <citation type="submission" date="2024-09" db="EMBL/GenBank/DDBJ databases">
        <title>Floridaenema gen nov. (Aerosakkonemataceae, Aerosakkonematales ord. nov., Cyanobacteria) from benthic tropical and subtropical fresh waters, with the description of four new species.</title>
        <authorList>
            <person name="Moretto J.A."/>
            <person name="Berthold D.E."/>
            <person name="Lefler F.W."/>
            <person name="Huang I.-S."/>
            <person name="Laughinghouse H. IV."/>
        </authorList>
    </citation>
    <scope>NUCLEOTIDE SEQUENCE [LARGE SCALE GENOMIC DNA]</scope>
    <source>
        <strain evidence="2 3">BLCC-F167</strain>
    </source>
</reference>
<dbReference type="Gene3D" id="3.90.1570.30">
    <property type="match status" value="1"/>
</dbReference>
<dbReference type="InterPro" id="IPR007409">
    <property type="entry name" value="Restrct_endonuc_type1_HsdR_N"/>
</dbReference>
<dbReference type="EMBL" id="JBHFNT010000249">
    <property type="protein sequence ID" value="MFB2838400.1"/>
    <property type="molecule type" value="Genomic_DNA"/>
</dbReference>
<dbReference type="Proteomes" id="UP001576780">
    <property type="component" value="Unassembled WGS sequence"/>
</dbReference>
<dbReference type="Pfam" id="PF04313">
    <property type="entry name" value="HSDR_N"/>
    <property type="match status" value="1"/>
</dbReference>